<dbReference type="PANTHER" id="PTHR47937:SF2">
    <property type="entry name" value="PENTATRICOPEPTIDE (PPR) REPEAT-CONTAINING PROTEIN, PF01535'-RELATED"/>
    <property type="match status" value="1"/>
</dbReference>
<sequence>MSSSSSSSSRRVVKRAQYKDAARLKNPGIPGVLTMVENKFMFKPNDPTSTLTLDVEFRHIKGHKNTKEGSKQAPLLNLSSSREVKSYIFEFQSFPDLHECRDFVANALSKASEAAKTGPKKVVVTLPDEQLSAAEMELRMKLLQEDSELQKLHMQFVISGVLTESEFWATRKKLLDGESHTKPKQRIFALKPAVHQAFLELVPSKMTAKDFWTKYFRAEFLHSTKNAAAIAAEAAEDEELAIFLKEDEILAREAHQKIRQVDPTLDMEADQGDDYTHLPDHGIFRDGSKDITELQNEQYRRTLSQDLNRQGAVVLQGRTVEPDESAVQERLDRITRMNEIDDLREPRDHRVAQLCIKDPRDYFDTQQANALKALDDSRIGTEQKKCSITTEEAYGSLKESISKIKSIGLKNSTVAPEIALMVLNGLTQNISSTKYQLGKNPRESILDSLPNKTKEELLHHSMSIQELLRHFWSTYPITTAYLSTKVGKLKDAMSQIYRQLEEIKESDYSRPHLVGKGFVVVVIKESDFRHQVSLLVRPMHQALDAAFQHYESALQKRAATARMPNGNAQEKSLTAMSFYRLLLRSLRRPSTPTTLPLTQSLTSLHLQSSNPNIPLHLTTPTRTFAFSSAEEAAAERRRRKRRLRIEPPLNALRRDSRPPPPRDPNAPRLPDTTSALVGPRLNLHNRVQSLIRAGDLDAASEVARHSVFSNTRPTVFTCNAIVAAMYRAKRYNDAIALFHFFFNQSNIVPNIVSYNNLINTHCDEGRVDVGLEIYRHIIANCPYSPSPVTYRHLTKGLVDAGRIGEGVDLLREMLNKGHGADSLVFNNLIKGFLHLENMEKAVELFDELKERCLVYDGVVNSTFMDWFFNQGKEKEAMESYKSLLDRQFRMVPATCNVLLEVLLKHGKKKEALDLFDQMLDNHTPPNFQAVNSETFNIMVNECFKLGKCDEVIATFKKVGTKVNSKPFSMDVAGYNNIIARYCENGMLAEAETLFAELCSKSLTPDVTTHRTLIDAYLKVERIDDALKIFSRMVEVGLRVVASLGNRVFDELIKNGKAVDCAQILKKMGEKDPKPDASFYDAVIKGVCNEGVLDTGRDLLEEMVRYGIGVPPELQQFVNEVFGEAGRGEEIQRVLNTNRWGYRSLPREAPPQQFQPRSPQMAGQYRPSSALPQMTGQYQPPSGPYQPPSGTYHYQSPSGTNQPPSGPYQPPSGTYQPPSGPYQQPSGTYQPPSATYQPPSGPYQPPSGTYQPPSGTYQPPSGAYQPPSGAYQPPSGPYQPPSGTNQRPSGPYQPPSGTNQPPSGTYQPPSGTYQPPSGTYQPPSGTNQPPSGTYQPPSGTYQPPSGTNQPPSGPYQMTGTYQSPPRPPHMATSQHPTAQSPQMAGQYYTPSGAPQTAVPHHPPSRLPHVTASYTPSEDFQSLEPQHHLSGPAQGTGSDQSPSEPAQITEQVAAA</sequence>
<feature type="domain" description="BSD" evidence="4">
    <location>
        <begin position="168"/>
        <end position="223"/>
    </location>
</feature>
<keyword evidence="6" id="KW-1185">Reference proteome</keyword>
<name>A0A498JBN8_MALDO</name>
<dbReference type="SUPFAM" id="SSF140383">
    <property type="entry name" value="BSD domain-like"/>
    <property type="match status" value="2"/>
</dbReference>
<feature type="domain" description="BSD" evidence="4">
    <location>
        <begin position="125"/>
        <end position="171"/>
    </location>
</feature>
<feature type="repeat" description="PPR" evidence="2">
    <location>
        <begin position="821"/>
        <end position="851"/>
    </location>
</feature>
<evidence type="ECO:0000313" key="6">
    <source>
        <dbReference type="Proteomes" id="UP000290289"/>
    </source>
</evidence>
<evidence type="ECO:0000256" key="2">
    <source>
        <dbReference type="PROSITE-ProRule" id="PRU00708"/>
    </source>
</evidence>
<evidence type="ECO:0000256" key="1">
    <source>
        <dbReference type="ARBA" id="ARBA00022737"/>
    </source>
</evidence>
<feature type="repeat" description="PPR" evidence="2">
    <location>
        <begin position="970"/>
        <end position="1004"/>
    </location>
</feature>
<feature type="region of interest" description="Disordered" evidence="3">
    <location>
        <begin position="629"/>
        <end position="675"/>
    </location>
</feature>
<dbReference type="NCBIfam" id="TIGR00756">
    <property type="entry name" value="PPR"/>
    <property type="match status" value="4"/>
</dbReference>
<dbReference type="Proteomes" id="UP000290289">
    <property type="component" value="Chromosome 8"/>
</dbReference>
<dbReference type="InterPro" id="IPR011990">
    <property type="entry name" value="TPR-like_helical_dom_sf"/>
</dbReference>
<gene>
    <name evidence="5" type="ORF">DVH24_033103</name>
</gene>
<dbReference type="SUPFAM" id="SSF48452">
    <property type="entry name" value="TPR-like"/>
    <property type="match status" value="1"/>
</dbReference>
<dbReference type="Gene3D" id="6.10.140.1200">
    <property type="match status" value="1"/>
</dbReference>
<dbReference type="InterPro" id="IPR052308">
    <property type="entry name" value="PPR_domain-containing"/>
</dbReference>
<feature type="repeat" description="PPR" evidence="2">
    <location>
        <begin position="1005"/>
        <end position="1039"/>
    </location>
</feature>
<feature type="compositionally biased region" description="Low complexity" evidence="3">
    <location>
        <begin position="1210"/>
        <end position="1227"/>
    </location>
</feature>
<evidence type="ECO:0000259" key="4">
    <source>
        <dbReference type="PROSITE" id="PS50858"/>
    </source>
</evidence>
<dbReference type="Pfam" id="PF13812">
    <property type="entry name" value="PPR_3"/>
    <property type="match status" value="1"/>
</dbReference>
<feature type="repeat" description="PPR" evidence="2">
    <location>
        <begin position="750"/>
        <end position="780"/>
    </location>
</feature>
<feature type="region of interest" description="Disordered" evidence="3">
    <location>
        <begin position="1142"/>
        <end position="1453"/>
    </location>
</feature>
<dbReference type="SMART" id="SM00751">
    <property type="entry name" value="BSD"/>
    <property type="match status" value="2"/>
</dbReference>
<protein>
    <recommendedName>
        <fullName evidence="4">BSD domain-containing protein</fullName>
    </recommendedName>
</protein>
<dbReference type="SUPFAM" id="SSF50729">
    <property type="entry name" value="PH domain-like"/>
    <property type="match status" value="1"/>
</dbReference>
<dbReference type="Pfam" id="PF13041">
    <property type="entry name" value="PPR_2"/>
    <property type="match status" value="2"/>
</dbReference>
<evidence type="ECO:0000256" key="3">
    <source>
        <dbReference type="SAM" id="MobiDB-lite"/>
    </source>
</evidence>
<dbReference type="InterPro" id="IPR035925">
    <property type="entry name" value="BSD_dom_sf"/>
</dbReference>
<feature type="compositionally biased region" description="Polar residues" evidence="3">
    <location>
        <begin position="1370"/>
        <end position="1393"/>
    </location>
</feature>
<evidence type="ECO:0000313" key="5">
    <source>
        <dbReference type="EMBL" id="RXH92207.1"/>
    </source>
</evidence>
<dbReference type="PROSITE" id="PS51375">
    <property type="entry name" value="PPR"/>
    <property type="match status" value="7"/>
</dbReference>
<dbReference type="InterPro" id="IPR002885">
    <property type="entry name" value="PPR_rpt"/>
</dbReference>
<proteinExistence type="predicted"/>
<organism evidence="5 6">
    <name type="scientific">Malus domestica</name>
    <name type="common">Apple</name>
    <name type="synonym">Pyrus malus</name>
    <dbReference type="NCBI Taxonomy" id="3750"/>
    <lineage>
        <taxon>Eukaryota</taxon>
        <taxon>Viridiplantae</taxon>
        <taxon>Streptophyta</taxon>
        <taxon>Embryophyta</taxon>
        <taxon>Tracheophyta</taxon>
        <taxon>Spermatophyta</taxon>
        <taxon>Magnoliopsida</taxon>
        <taxon>eudicotyledons</taxon>
        <taxon>Gunneridae</taxon>
        <taxon>Pentapetalae</taxon>
        <taxon>rosids</taxon>
        <taxon>fabids</taxon>
        <taxon>Rosales</taxon>
        <taxon>Rosaceae</taxon>
        <taxon>Amygdaloideae</taxon>
        <taxon>Maleae</taxon>
        <taxon>Malus</taxon>
    </lineage>
</organism>
<accession>A0A498JBN8</accession>
<feature type="compositionally biased region" description="Polar residues" evidence="3">
    <location>
        <begin position="1431"/>
        <end position="1453"/>
    </location>
</feature>
<dbReference type="STRING" id="3750.A0A498JBN8"/>
<dbReference type="Pfam" id="PF03909">
    <property type="entry name" value="BSD"/>
    <property type="match status" value="1"/>
</dbReference>
<feature type="compositionally biased region" description="Polar residues" evidence="3">
    <location>
        <begin position="1249"/>
        <end position="1258"/>
    </location>
</feature>
<feature type="compositionally biased region" description="Polar residues" evidence="3">
    <location>
        <begin position="1294"/>
        <end position="1362"/>
    </location>
</feature>
<comment type="caution">
    <text evidence="5">The sequence shown here is derived from an EMBL/GenBank/DDBJ whole genome shotgun (WGS) entry which is preliminary data.</text>
</comment>
<keyword evidence="1" id="KW-0677">Repeat</keyword>
<dbReference type="GO" id="GO:0009793">
    <property type="term" value="P:embryo development ending in seed dormancy"/>
    <property type="evidence" value="ECO:0007669"/>
    <property type="project" value="UniProtKB-ARBA"/>
</dbReference>
<dbReference type="PANTHER" id="PTHR47937">
    <property type="entry name" value="PLASTID TRANSCRIPTIONALLY ACTIVE CHROMOSOME 2-LIKE PROTEIN"/>
    <property type="match status" value="1"/>
</dbReference>
<dbReference type="Pfam" id="PF01535">
    <property type="entry name" value="PPR"/>
    <property type="match status" value="3"/>
</dbReference>
<dbReference type="PROSITE" id="PS50858">
    <property type="entry name" value="BSD"/>
    <property type="match status" value="2"/>
</dbReference>
<dbReference type="Gene3D" id="1.25.40.10">
    <property type="entry name" value="Tetratricopeptide repeat domain"/>
    <property type="match status" value="4"/>
</dbReference>
<reference evidence="5 6" key="1">
    <citation type="submission" date="2018-10" db="EMBL/GenBank/DDBJ databases">
        <title>A high-quality apple genome assembly.</title>
        <authorList>
            <person name="Hu J."/>
        </authorList>
    </citation>
    <scope>NUCLEOTIDE SEQUENCE [LARGE SCALE GENOMIC DNA]</scope>
    <source>
        <strain evidence="6">cv. HFTH1</strain>
        <tissue evidence="5">Young leaf</tissue>
    </source>
</reference>
<feature type="compositionally biased region" description="Polar residues" evidence="3">
    <location>
        <begin position="1410"/>
        <end position="1422"/>
    </location>
</feature>
<dbReference type="InterPro" id="IPR005607">
    <property type="entry name" value="BSD_dom"/>
</dbReference>
<feature type="repeat" description="PPR" evidence="2">
    <location>
        <begin position="786"/>
        <end position="820"/>
    </location>
</feature>
<feature type="repeat" description="PPR" evidence="2">
    <location>
        <begin position="1075"/>
        <end position="1109"/>
    </location>
</feature>
<dbReference type="EMBL" id="RDQH01000334">
    <property type="protein sequence ID" value="RXH92207.1"/>
    <property type="molecule type" value="Genomic_DNA"/>
</dbReference>
<feature type="repeat" description="PPR" evidence="2">
    <location>
        <begin position="891"/>
        <end position="925"/>
    </location>
</feature>
<dbReference type="FunFam" id="1.25.40.10:FF:000922">
    <property type="entry name" value="Pentatricopeptide repeat-containing protein"/>
    <property type="match status" value="1"/>
</dbReference>